<reference evidence="2" key="1">
    <citation type="submission" date="2021-01" db="EMBL/GenBank/DDBJ databases">
        <title>Whole genome shotgun sequence of Planotetraspora silvatica NBRC 100141.</title>
        <authorList>
            <person name="Komaki H."/>
            <person name="Tamura T."/>
        </authorList>
    </citation>
    <scope>NUCLEOTIDE SEQUENCE</scope>
    <source>
        <strain evidence="2">NBRC 100141</strain>
    </source>
</reference>
<gene>
    <name evidence="2" type="ORF">Psi02_80090</name>
</gene>
<dbReference type="SUPFAM" id="SSF52540">
    <property type="entry name" value="P-loop containing nucleoside triphosphate hydrolases"/>
    <property type="match status" value="1"/>
</dbReference>
<keyword evidence="3" id="KW-1185">Reference proteome</keyword>
<name>A0A8J3V7R8_9ACTN</name>
<dbReference type="Pfam" id="PF20720">
    <property type="entry name" value="nSTAND3"/>
    <property type="match status" value="1"/>
</dbReference>
<protein>
    <recommendedName>
        <fullName evidence="1">Novel STAND NTPase 3 domain-containing protein</fullName>
    </recommendedName>
</protein>
<evidence type="ECO:0000313" key="2">
    <source>
        <dbReference type="EMBL" id="GII51585.1"/>
    </source>
</evidence>
<dbReference type="InterPro" id="IPR049050">
    <property type="entry name" value="nSTAND3"/>
</dbReference>
<feature type="domain" description="Novel STAND NTPase 3" evidence="1">
    <location>
        <begin position="68"/>
        <end position="229"/>
    </location>
</feature>
<sequence>MRVLGIPQQDVWGPERLNAALGKHSDVERRHPKLWLSSSGVLESIVNAGCWNRSEAELSAIAERAKFWVETSSYSEVVSLLDNEGVCVVSGAPGVGKTYLADMVALQRAHSGWQVVHVSNIEQAWSIIRNDERPQLFIYNDFLGEAELKLDAKSEAPGVTNFIRDIIRRKDANKRLIITTRVEVLQQAVLAATPSLQRIANDDTGRLLIKLSDWDEPTRMQVVLNHLYFAGLPEEELSAASVDRRLLSVIRHRSYNPYLIEVICDRFDAATTADDALSALMAALDFPETVWFASFAVLNLLATEIILTMATMKPGPVSIEMLRALVGDQGSATAWGDAWRSLEPTWVMVSGPPTARALAFAHPGCRDYILGRLDLDSDMAGERVERARMLEQFAELASASGDLWVDAGVPPLVRRAVIADAMKRRRGVVAEKIRLFTEQDVASSTTTEGRLRLLVTSAALIGLYGSADDSRWLTELVGEQIRDLVTIPASDGFALAVQLARHSPSSGLAEVTQRLATAAAASTRTVGDLDAYEAFAAEVTLPVVADAIRPLAYRIIMQEIDDLYDERDAQFVRDSAHDLQARASLYGHELDIDTVLEHADYLAQGR</sequence>
<dbReference type="Proteomes" id="UP000644610">
    <property type="component" value="Unassembled WGS sequence"/>
</dbReference>
<evidence type="ECO:0000259" key="1">
    <source>
        <dbReference type="Pfam" id="PF20720"/>
    </source>
</evidence>
<dbReference type="InterPro" id="IPR027417">
    <property type="entry name" value="P-loop_NTPase"/>
</dbReference>
<accession>A0A8J3V7R8</accession>
<organism evidence="2 3">
    <name type="scientific">Planotetraspora silvatica</name>
    <dbReference type="NCBI Taxonomy" id="234614"/>
    <lineage>
        <taxon>Bacteria</taxon>
        <taxon>Bacillati</taxon>
        <taxon>Actinomycetota</taxon>
        <taxon>Actinomycetes</taxon>
        <taxon>Streptosporangiales</taxon>
        <taxon>Streptosporangiaceae</taxon>
        <taxon>Planotetraspora</taxon>
    </lineage>
</organism>
<evidence type="ECO:0000313" key="3">
    <source>
        <dbReference type="Proteomes" id="UP000644610"/>
    </source>
</evidence>
<comment type="caution">
    <text evidence="2">The sequence shown here is derived from an EMBL/GenBank/DDBJ whole genome shotgun (WGS) entry which is preliminary data.</text>
</comment>
<proteinExistence type="predicted"/>
<dbReference type="AlphaFoldDB" id="A0A8J3V7R8"/>
<dbReference type="EMBL" id="BOOQ01000080">
    <property type="protein sequence ID" value="GII51585.1"/>
    <property type="molecule type" value="Genomic_DNA"/>
</dbReference>